<dbReference type="UniPathway" id="UPA00344"/>
<gene>
    <name evidence="4" type="ORF">BW34_02680</name>
</gene>
<dbReference type="Proteomes" id="UP000024001">
    <property type="component" value="Unassembled WGS sequence"/>
</dbReference>
<comment type="caution">
    <text evidence="4">The sequence shown here is derived from an EMBL/GenBank/DDBJ whole genome shotgun (WGS) entry which is preliminary data.</text>
</comment>
<dbReference type="InterPro" id="IPR051920">
    <property type="entry name" value="MPT_Adenylyltrnsfr/MoaC-Rel"/>
</dbReference>
<dbReference type="SMART" id="SM00852">
    <property type="entry name" value="MoCF_biosynth"/>
    <property type="match status" value="1"/>
</dbReference>
<evidence type="ECO:0000256" key="2">
    <source>
        <dbReference type="ARBA" id="ARBA00023150"/>
    </source>
</evidence>
<dbReference type="GO" id="GO:0006777">
    <property type="term" value="P:Mo-molybdopterin cofactor biosynthetic process"/>
    <property type="evidence" value="ECO:0007669"/>
    <property type="project" value="UniProtKB-KW"/>
</dbReference>
<dbReference type="InterPro" id="IPR001453">
    <property type="entry name" value="MoaB/Mog_dom"/>
</dbReference>
<dbReference type="PATRIC" id="fig|273677.3.peg.2650"/>
<dbReference type="AlphaFoldDB" id="A0A031FLR3"/>
<dbReference type="Pfam" id="PF00994">
    <property type="entry name" value="MoCF_biosynth"/>
    <property type="match status" value="1"/>
</dbReference>
<dbReference type="NCBIfam" id="TIGR00177">
    <property type="entry name" value="molyb_syn"/>
    <property type="match status" value="1"/>
</dbReference>
<evidence type="ECO:0000313" key="5">
    <source>
        <dbReference type="Proteomes" id="UP000024001"/>
    </source>
</evidence>
<dbReference type="RefSeq" id="WP_036313495.1">
    <property type="nucleotide sequence ID" value="NZ_JFYO01000011.1"/>
</dbReference>
<accession>A0A031FLR3</accession>
<keyword evidence="5" id="KW-1185">Reference proteome</keyword>
<protein>
    <submittedName>
        <fullName evidence="4">Molybdopterin biosynthesis enzyme</fullName>
    </submittedName>
</protein>
<proteinExistence type="predicted"/>
<dbReference type="InterPro" id="IPR036425">
    <property type="entry name" value="MoaB/Mog-like_dom_sf"/>
</dbReference>
<sequence>MASLLAFVITVSDRSASGEREDRGGPLAVSLLEGASIACAPVEVVPDGADSVEQALRRALAAGARLIITTGGTGVGPRDQTPEGTERVVTRPLPGIAEELRRVGLADTPLSVLSRGIAGVADPEGALIVNLPGSPRAVSSGIPVIVSVATHVVDQVKGGDHS</sequence>
<evidence type="ECO:0000259" key="3">
    <source>
        <dbReference type="SMART" id="SM00852"/>
    </source>
</evidence>
<dbReference type="PANTHER" id="PTHR43764:SF1">
    <property type="entry name" value="MOLYBDOPTERIN MOLYBDOTRANSFERASE"/>
    <property type="match status" value="1"/>
</dbReference>
<reference evidence="4 5" key="1">
    <citation type="submission" date="2014-03" db="EMBL/GenBank/DDBJ databases">
        <title>Draft Genome Sequences of 13 Willow Endophytes.</title>
        <authorList>
            <person name="Gan H.Y."/>
            <person name="Gan H.M."/>
            <person name="Savka M.A."/>
            <person name="Hudson A.O."/>
        </authorList>
    </citation>
    <scope>NUCLEOTIDE SEQUENCE [LARGE SCALE GENOMIC DNA]</scope>
    <source>
        <strain evidence="4 5">RIT293</strain>
    </source>
</reference>
<dbReference type="PANTHER" id="PTHR43764">
    <property type="entry name" value="MOLYBDENUM COFACTOR BIOSYNTHESIS"/>
    <property type="match status" value="1"/>
</dbReference>
<dbReference type="InterPro" id="IPR008284">
    <property type="entry name" value="MoCF_biosynth_CS"/>
</dbReference>
<dbReference type="eggNOG" id="COG0521">
    <property type="taxonomic scope" value="Bacteria"/>
</dbReference>
<dbReference type="SUPFAM" id="SSF53218">
    <property type="entry name" value="Molybdenum cofactor biosynthesis proteins"/>
    <property type="match status" value="1"/>
</dbReference>
<keyword evidence="2" id="KW-0501">Molybdenum cofactor biosynthesis</keyword>
<dbReference type="CDD" id="cd00886">
    <property type="entry name" value="MogA_MoaB"/>
    <property type="match status" value="1"/>
</dbReference>
<dbReference type="EMBL" id="JFYO01000011">
    <property type="protein sequence ID" value="EZP25227.1"/>
    <property type="molecule type" value="Genomic_DNA"/>
</dbReference>
<evidence type="ECO:0000256" key="1">
    <source>
        <dbReference type="ARBA" id="ARBA00005046"/>
    </source>
</evidence>
<name>A0A031FLR3_9MICO</name>
<dbReference type="OrthoDB" id="9794429at2"/>
<dbReference type="PROSITE" id="PS01078">
    <property type="entry name" value="MOCF_BIOSYNTHESIS_1"/>
    <property type="match status" value="1"/>
</dbReference>
<evidence type="ECO:0000313" key="4">
    <source>
        <dbReference type="EMBL" id="EZP25227.1"/>
    </source>
</evidence>
<comment type="pathway">
    <text evidence="1">Cofactor biosynthesis; molybdopterin biosynthesis.</text>
</comment>
<organism evidence="4 5">
    <name type="scientific">Microbacterium oleivorans</name>
    <dbReference type="NCBI Taxonomy" id="273677"/>
    <lineage>
        <taxon>Bacteria</taxon>
        <taxon>Bacillati</taxon>
        <taxon>Actinomycetota</taxon>
        <taxon>Actinomycetes</taxon>
        <taxon>Micrococcales</taxon>
        <taxon>Microbacteriaceae</taxon>
        <taxon>Microbacterium</taxon>
    </lineage>
</organism>
<feature type="domain" description="MoaB/Mog" evidence="3">
    <location>
        <begin position="7"/>
        <end position="152"/>
    </location>
</feature>
<dbReference type="Gene3D" id="3.40.980.10">
    <property type="entry name" value="MoaB/Mog-like domain"/>
    <property type="match status" value="1"/>
</dbReference>